<protein>
    <submittedName>
        <fullName evidence="1">Uncharacterized protein</fullName>
    </submittedName>
</protein>
<organism evidence="1 2">
    <name type="scientific">Phlebia brevispora</name>
    <dbReference type="NCBI Taxonomy" id="194682"/>
    <lineage>
        <taxon>Eukaryota</taxon>
        <taxon>Fungi</taxon>
        <taxon>Dikarya</taxon>
        <taxon>Basidiomycota</taxon>
        <taxon>Agaricomycotina</taxon>
        <taxon>Agaricomycetes</taxon>
        <taxon>Polyporales</taxon>
        <taxon>Meruliaceae</taxon>
        <taxon>Phlebia</taxon>
    </lineage>
</organism>
<name>A0ACC1T6J8_9APHY</name>
<accession>A0ACC1T6J8</accession>
<evidence type="ECO:0000313" key="1">
    <source>
        <dbReference type="EMBL" id="KAJ3554219.1"/>
    </source>
</evidence>
<sequence length="394" mass="43557">MGYSIIIPGALVSMQSGDPASAPVMGPVYLGILLSSTVYGLTCCQTFNYYRSQRARSDDKLIKSLVVVVWCLDTLHQAFVTDFGYSVLILDKSDFMTLYRDGPGWSLPTSILIQTLESTLVQGFLVRRIQKLSGHTWLSVSTVCTSETCISVPSTDISMPAGYTSARGSRYVHIETSCKQLLTTPEGCKLVYPGKLYSNPDSVATISTKDKIYPILNFSAILAVDTVIAVILLYCLYNKRTGFRRSNDIILRLMMLTVSTGSLTVAFGLGGLVTYLWNQLVFWDLFFSFVVAKLYANTLLTVYDSFYIVNDDTSHSELHRLNTRSAIYHGSGEPQDGTMDVNSIPLTRLGLAREREDQSHTINIVVSETVEIDNMSSVKESLGVGDTDTNFKFA</sequence>
<proteinExistence type="predicted"/>
<comment type="caution">
    <text evidence="1">The sequence shown here is derived from an EMBL/GenBank/DDBJ whole genome shotgun (WGS) entry which is preliminary data.</text>
</comment>
<reference evidence="1" key="1">
    <citation type="submission" date="2022-07" db="EMBL/GenBank/DDBJ databases">
        <title>Genome Sequence of Phlebia brevispora.</title>
        <authorList>
            <person name="Buettner E."/>
        </authorList>
    </citation>
    <scope>NUCLEOTIDE SEQUENCE</scope>
    <source>
        <strain evidence="1">MPL23</strain>
    </source>
</reference>
<dbReference type="EMBL" id="JANHOG010000452">
    <property type="protein sequence ID" value="KAJ3554219.1"/>
    <property type="molecule type" value="Genomic_DNA"/>
</dbReference>
<keyword evidence="2" id="KW-1185">Reference proteome</keyword>
<evidence type="ECO:0000313" key="2">
    <source>
        <dbReference type="Proteomes" id="UP001148662"/>
    </source>
</evidence>
<dbReference type="Proteomes" id="UP001148662">
    <property type="component" value="Unassembled WGS sequence"/>
</dbReference>
<gene>
    <name evidence="1" type="ORF">NM688_g3220</name>
</gene>